<evidence type="ECO:0000256" key="1">
    <source>
        <dbReference type="SAM" id="Phobius"/>
    </source>
</evidence>
<reference evidence="2" key="1">
    <citation type="submission" date="2015-08" db="EMBL/GenBank/DDBJ databases">
        <authorList>
            <person name="Babu N.S."/>
            <person name="Beckwith C.J."/>
            <person name="Beseler K.G."/>
            <person name="Brison A."/>
            <person name="Carone J.V."/>
            <person name="Caskin T.P."/>
            <person name="Diamond M."/>
            <person name="Durham M.E."/>
            <person name="Foxe J.M."/>
            <person name="Go M."/>
            <person name="Henderson B.A."/>
            <person name="Jones I.B."/>
            <person name="McGettigan J.A."/>
            <person name="Micheletti S.J."/>
            <person name="Nasrallah M.E."/>
            <person name="Ortiz D."/>
            <person name="Piller C.R."/>
            <person name="Privatt S.R."/>
            <person name="Schneider S.L."/>
            <person name="Sharp S."/>
            <person name="Smith T.C."/>
            <person name="Stanton J.D."/>
            <person name="Ullery H.E."/>
            <person name="Wilson R.J."/>
            <person name="Serrano M.G."/>
            <person name="Buck G."/>
            <person name="Lee V."/>
            <person name="Wang Y."/>
            <person name="Carvalho R."/>
            <person name="Voegtly L."/>
            <person name="Shi R."/>
            <person name="Duckworth R."/>
            <person name="Johnson A."/>
            <person name="Loviza R."/>
            <person name="Walstead R."/>
            <person name="Shah Z."/>
            <person name="Kiflezghi M."/>
            <person name="Wade K."/>
            <person name="Ball S.L."/>
            <person name="Bradley K.W."/>
            <person name="Asai D.J."/>
            <person name="Bowman C.A."/>
            <person name="Russell D.A."/>
            <person name="Pope W.H."/>
            <person name="Jacobs-Sera D."/>
            <person name="Hendrix R.W."/>
            <person name="Hatfull G.F."/>
        </authorList>
    </citation>
    <scope>NUCLEOTIDE SEQUENCE</scope>
</reference>
<feature type="transmembrane region" description="Helical" evidence="1">
    <location>
        <begin position="209"/>
        <end position="230"/>
    </location>
</feature>
<evidence type="ECO:0000313" key="2">
    <source>
        <dbReference type="EMBL" id="JAT72404.1"/>
    </source>
</evidence>
<accession>A0A1D1ZZN7</accession>
<gene>
    <name evidence="2" type="ORF">g.40573</name>
</gene>
<name>A0A1D1ZZN7_AUXPR</name>
<keyword evidence="1" id="KW-1133">Transmembrane helix</keyword>
<keyword evidence="1" id="KW-0472">Membrane</keyword>
<proteinExistence type="predicted"/>
<evidence type="ECO:0008006" key="3">
    <source>
        <dbReference type="Google" id="ProtNLM"/>
    </source>
</evidence>
<organism evidence="2">
    <name type="scientific">Auxenochlorella protothecoides</name>
    <name type="common">Green microalga</name>
    <name type="synonym">Chlorella protothecoides</name>
    <dbReference type="NCBI Taxonomy" id="3075"/>
    <lineage>
        <taxon>Eukaryota</taxon>
        <taxon>Viridiplantae</taxon>
        <taxon>Chlorophyta</taxon>
        <taxon>core chlorophytes</taxon>
        <taxon>Trebouxiophyceae</taxon>
        <taxon>Chlorellales</taxon>
        <taxon>Chlorellaceae</taxon>
        <taxon>Auxenochlorella</taxon>
    </lineage>
</organism>
<feature type="transmembrane region" description="Helical" evidence="1">
    <location>
        <begin position="290"/>
        <end position="314"/>
    </location>
</feature>
<feature type="transmembrane region" description="Helical" evidence="1">
    <location>
        <begin position="263"/>
        <end position="283"/>
    </location>
</feature>
<sequence>MSSKASGWIHMPASSATAHGCGSQGGTHQPARPCTGSTVFDVLSQRFRNKTLEEEFRRDLCQRQQPSDRAMLRLMGAFHAVSTYKVLRAHGIQSPLDVLHVCSMSLILIAVVFNTLHPRTWAAWRDVLVPLGSVYWATTVFCNMDAPGTTELVFGDGVLTHLVLSGCAAQLNALFVIPRAPFELHIPVQIAMYTTMELRRAWLGRHETWGVHLGRLLVAGAYPVAIAWQMEYRARFRFLYRVARPMQVPTRPFWTVWDWVGTLWVLPACVLVGLPGAIMLAHFMLSRGYVLIWVQIQMVMWVTIVTASIFYLVVIQ</sequence>
<dbReference type="AlphaFoldDB" id="A0A1D1ZZN7"/>
<keyword evidence="1" id="KW-0812">Transmembrane</keyword>
<dbReference type="EMBL" id="GDKF01006218">
    <property type="protein sequence ID" value="JAT72404.1"/>
    <property type="molecule type" value="Transcribed_RNA"/>
</dbReference>
<protein>
    <recommendedName>
        <fullName evidence="3">Transmembrane protein</fullName>
    </recommendedName>
</protein>